<protein>
    <submittedName>
        <fullName evidence="1">RNA-directed DNA polymerase, eukaryota, Reverse transcriptase zinc-binding domain protein</fullName>
    </submittedName>
</protein>
<evidence type="ECO:0000313" key="2">
    <source>
        <dbReference type="Proteomes" id="UP000245207"/>
    </source>
</evidence>
<keyword evidence="1" id="KW-0695">RNA-directed DNA polymerase</keyword>
<reference evidence="1 2" key="1">
    <citation type="journal article" date="2018" name="Mol. Plant">
        <title>The genome of Artemisia annua provides insight into the evolution of Asteraceae family and artemisinin biosynthesis.</title>
        <authorList>
            <person name="Shen Q."/>
            <person name="Zhang L."/>
            <person name="Liao Z."/>
            <person name="Wang S."/>
            <person name="Yan T."/>
            <person name="Shi P."/>
            <person name="Liu M."/>
            <person name="Fu X."/>
            <person name="Pan Q."/>
            <person name="Wang Y."/>
            <person name="Lv Z."/>
            <person name="Lu X."/>
            <person name="Zhang F."/>
            <person name="Jiang W."/>
            <person name="Ma Y."/>
            <person name="Chen M."/>
            <person name="Hao X."/>
            <person name="Li L."/>
            <person name="Tang Y."/>
            <person name="Lv G."/>
            <person name="Zhou Y."/>
            <person name="Sun X."/>
            <person name="Brodelius P.E."/>
            <person name="Rose J.K.C."/>
            <person name="Tang K."/>
        </authorList>
    </citation>
    <scope>NUCLEOTIDE SEQUENCE [LARGE SCALE GENOMIC DNA]</scope>
    <source>
        <strain evidence="2">cv. Huhao1</strain>
        <tissue evidence="1">Leaf</tissue>
    </source>
</reference>
<name>A0A2U1KTT8_ARTAN</name>
<comment type="caution">
    <text evidence="1">The sequence shown here is derived from an EMBL/GenBank/DDBJ whole genome shotgun (WGS) entry which is preliminary data.</text>
</comment>
<organism evidence="1 2">
    <name type="scientific">Artemisia annua</name>
    <name type="common">Sweet wormwood</name>
    <dbReference type="NCBI Taxonomy" id="35608"/>
    <lineage>
        <taxon>Eukaryota</taxon>
        <taxon>Viridiplantae</taxon>
        <taxon>Streptophyta</taxon>
        <taxon>Embryophyta</taxon>
        <taxon>Tracheophyta</taxon>
        <taxon>Spermatophyta</taxon>
        <taxon>Magnoliopsida</taxon>
        <taxon>eudicotyledons</taxon>
        <taxon>Gunneridae</taxon>
        <taxon>Pentapetalae</taxon>
        <taxon>asterids</taxon>
        <taxon>campanulids</taxon>
        <taxon>Asterales</taxon>
        <taxon>Asteraceae</taxon>
        <taxon>Asteroideae</taxon>
        <taxon>Anthemideae</taxon>
        <taxon>Artemisiinae</taxon>
        <taxon>Artemisia</taxon>
    </lineage>
</organism>
<keyword evidence="1" id="KW-0808">Transferase</keyword>
<keyword evidence="1" id="KW-0548">Nucleotidyltransferase</keyword>
<dbReference type="GO" id="GO:0003964">
    <property type="term" value="F:RNA-directed DNA polymerase activity"/>
    <property type="evidence" value="ECO:0007669"/>
    <property type="project" value="UniProtKB-KW"/>
</dbReference>
<dbReference type="Proteomes" id="UP000245207">
    <property type="component" value="Unassembled WGS sequence"/>
</dbReference>
<dbReference type="PANTHER" id="PTHR33116">
    <property type="entry name" value="REVERSE TRANSCRIPTASE ZINC-BINDING DOMAIN-CONTAINING PROTEIN-RELATED-RELATED"/>
    <property type="match status" value="1"/>
</dbReference>
<proteinExistence type="predicted"/>
<dbReference type="STRING" id="35608.A0A2U1KTT8"/>
<dbReference type="PANTHER" id="PTHR33116:SF78">
    <property type="entry name" value="OS12G0587133 PROTEIN"/>
    <property type="match status" value="1"/>
</dbReference>
<keyword evidence="2" id="KW-1185">Reference proteome</keyword>
<dbReference type="OrthoDB" id="1929473at2759"/>
<accession>A0A2U1KTT8</accession>
<evidence type="ECO:0000313" key="1">
    <source>
        <dbReference type="EMBL" id="PWA40160.1"/>
    </source>
</evidence>
<gene>
    <name evidence="1" type="ORF">CTI12_AA561040</name>
</gene>
<dbReference type="EMBL" id="PKPP01014007">
    <property type="protein sequence ID" value="PWA40160.1"/>
    <property type="molecule type" value="Genomic_DNA"/>
</dbReference>
<dbReference type="AlphaFoldDB" id="A0A2U1KTT8"/>
<sequence>MGEWSEDNIKSVARVLRVFNICSGLKINIHKSHLFGIGVNMGEVEGMAGILGCQVGALPFEYLGIRVGANMNLISNWTPVVETIKNRLSSWKANTLSMGGRMTLIKSVLSSLPIYYLSLYKAPCNVVDQIEGLMNNFLWAGSSEAKKVHWVSWEVVTTTKNDGGLGVLGWYIPIPLVLHSMLVFLA</sequence>